<accession>A0A1V9XQ69</accession>
<dbReference type="PANTHER" id="PTHR45996">
    <property type="entry name" value="AGAP001464-PB"/>
    <property type="match status" value="1"/>
</dbReference>
<evidence type="ECO:0000256" key="5">
    <source>
        <dbReference type="ARBA" id="ARBA00022968"/>
    </source>
</evidence>
<keyword evidence="11" id="KW-0804">Transcription</keyword>
<dbReference type="OrthoDB" id="674948at2759"/>
<evidence type="ECO:0000313" key="17">
    <source>
        <dbReference type="EMBL" id="OQR75635.1"/>
    </source>
</evidence>
<dbReference type="AlphaFoldDB" id="A0A1V9XQ69"/>
<keyword evidence="10" id="KW-0010">Activator</keyword>
<keyword evidence="4" id="KW-0256">Endoplasmic reticulum</keyword>
<evidence type="ECO:0000256" key="9">
    <source>
        <dbReference type="ARBA" id="ARBA00023136"/>
    </source>
</evidence>
<evidence type="ECO:0000256" key="3">
    <source>
        <dbReference type="ARBA" id="ARBA00022692"/>
    </source>
</evidence>
<keyword evidence="8" id="KW-0238">DNA-binding</keyword>
<dbReference type="STRING" id="418985.A0A1V9XQ69"/>
<proteinExistence type="inferred from homology"/>
<keyword evidence="14" id="KW-0175">Coiled coil</keyword>
<evidence type="ECO:0000256" key="8">
    <source>
        <dbReference type="ARBA" id="ARBA00023125"/>
    </source>
</evidence>
<feature type="compositionally biased region" description="Polar residues" evidence="15">
    <location>
        <begin position="459"/>
        <end position="473"/>
    </location>
</feature>
<evidence type="ECO:0000256" key="11">
    <source>
        <dbReference type="ARBA" id="ARBA00023163"/>
    </source>
</evidence>
<keyword evidence="7" id="KW-0805">Transcription regulation</keyword>
<keyword evidence="5" id="KW-0735">Signal-anchor</keyword>
<keyword evidence="13" id="KW-0539">Nucleus</keyword>
<evidence type="ECO:0000256" key="4">
    <source>
        <dbReference type="ARBA" id="ARBA00022824"/>
    </source>
</evidence>
<protein>
    <recommendedName>
        <fullName evidence="16">BZIP domain-containing protein</fullName>
    </recommendedName>
</protein>
<evidence type="ECO:0000256" key="14">
    <source>
        <dbReference type="SAM" id="Coils"/>
    </source>
</evidence>
<evidence type="ECO:0000256" key="6">
    <source>
        <dbReference type="ARBA" id="ARBA00022989"/>
    </source>
</evidence>
<dbReference type="Proteomes" id="UP000192247">
    <property type="component" value="Unassembled WGS sequence"/>
</dbReference>
<dbReference type="InterPro" id="IPR046347">
    <property type="entry name" value="bZIP_sf"/>
</dbReference>
<feature type="domain" description="BZIP" evidence="16">
    <location>
        <begin position="275"/>
        <end position="338"/>
    </location>
</feature>
<evidence type="ECO:0000256" key="13">
    <source>
        <dbReference type="ARBA" id="ARBA00023242"/>
    </source>
</evidence>
<feature type="coiled-coil region" evidence="14">
    <location>
        <begin position="269"/>
        <end position="341"/>
    </location>
</feature>
<reference evidence="17 18" key="1">
    <citation type="journal article" date="2017" name="Gigascience">
        <title>Draft genome of the honey bee ectoparasitic mite, Tropilaelaps mercedesae, is shaped by the parasitic life history.</title>
        <authorList>
            <person name="Dong X."/>
            <person name="Armstrong S.D."/>
            <person name="Xia D."/>
            <person name="Makepeace B.L."/>
            <person name="Darby A.C."/>
            <person name="Kadowaki T."/>
        </authorList>
    </citation>
    <scope>NUCLEOTIDE SEQUENCE [LARGE SCALE GENOMIC DNA]</scope>
    <source>
        <strain evidence="17">Wuxi-XJTLU</strain>
    </source>
</reference>
<evidence type="ECO:0000259" key="16">
    <source>
        <dbReference type="PROSITE" id="PS50217"/>
    </source>
</evidence>
<keyword evidence="18" id="KW-1185">Reference proteome</keyword>
<dbReference type="InterPro" id="IPR004827">
    <property type="entry name" value="bZIP"/>
</dbReference>
<dbReference type="GO" id="GO:0000978">
    <property type="term" value="F:RNA polymerase II cis-regulatory region sequence-specific DNA binding"/>
    <property type="evidence" value="ECO:0007669"/>
    <property type="project" value="TreeGrafter"/>
</dbReference>
<dbReference type="EMBL" id="MNPL01006057">
    <property type="protein sequence ID" value="OQR75635.1"/>
    <property type="molecule type" value="Genomic_DNA"/>
</dbReference>
<evidence type="ECO:0000256" key="15">
    <source>
        <dbReference type="SAM" id="MobiDB-lite"/>
    </source>
</evidence>
<dbReference type="Pfam" id="PF00170">
    <property type="entry name" value="bZIP_1"/>
    <property type="match status" value="1"/>
</dbReference>
<dbReference type="PANTHER" id="PTHR45996:SF3">
    <property type="entry name" value="CREB-H TRANSCRIPTION FACTOR HOMOLOG LET-607"/>
    <property type="match status" value="1"/>
</dbReference>
<dbReference type="CDD" id="cd14689">
    <property type="entry name" value="bZIP_CREB3"/>
    <property type="match status" value="1"/>
</dbReference>
<evidence type="ECO:0000256" key="10">
    <source>
        <dbReference type="ARBA" id="ARBA00023159"/>
    </source>
</evidence>
<keyword evidence="9" id="KW-0472">Membrane</keyword>
<evidence type="ECO:0000256" key="2">
    <source>
        <dbReference type="ARBA" id="ARBA00009050"/>
    </source>
</evidence>
<feature type="region of interest" description="Disordered" evidence="15">
    <location>
        <begin position="446"/>
        <end position="516"/>
    </location>
</feature>
<sequence>MTSFETQSFFDLLDRDPIDSVLDKEPSLLSDFPTELEGDYIPNEDSSVEFWTKYLTNDYSVGPQLATPDIEEIDLKKEAIDPLAMYEHSYCSQASQPSELLPESNNNSTKPGNPGIYPNATLKQKAPASPHFSTSSGVSSCGAEEDTADEDIELDVTSSPVYEEELCDVEEVEEVEEIDEDVLQGDIAADIIITSSEAPYLSIVPPSAQERPQKIITTAAVKARSLKTGRGQHGGHTITGPGGTLVFTEEEVRLMKKEGVVIPQQLPLTKHEERELKKIRRKIRNKQSAQDSRKRKKEYVDGLESKVKACSQQNVQLQRKVETLERQNNSLLMQLRRLQNQLSGQQHANVQGTPNNGAQTSTCVMVLLLSFSLLLLPNLKNSFYQQSKGSNNQQQELEKLTGELLSRLGEQTPSESAEMPATIKSRSLLFSKEDLVMKCPAQLGYREEPVSDEEDSSSNGGNNVTPAWKSNNISSEELRLSLKRLPSPPLTPPMGSDEESGDGFSNATKRRRFMNM</sequence>
<keyword evidence="12" id="KW-0325">Glycoprotein</keyword>
<dbReference type="PROSITE" id="PS50217">
    <property type="entry name" value="BZIP"/>
    <property type="match status" value="1"/>
</dbReference>
<dbReference type="GO" id="GO:0000981">
    <property type="term" value="F:DNA-binding transcription factor activity, RNA polymerase II-specific"/>
    <property type="evidence" value="ECO:0007669"/>
    <property type="project" value="TreeGrafter"/>
</dbReference>
<feature type="compositionally biased region" description="Polar residues" evidence="15">
    <location>
        <begin position="94"/>
        <end position="111"/>
    </location>
</feature>
<dbReference type="FunFam" id="1.20.5.170:FF:000042">
    <property type="entry name" value="Cyclic AMP-responsive element-binding protein 3-like protein 3"/>
    <property type="match status" value="1"/>
</dbReference>
<evidence type="ECO:0000256" key="7">
    <source>
        <dbReference type="ARBA" id="ARBA00023015"/>
    </source>
</evidence>
<dbReference type="GO" id="GO:0005789">
    <property type="term" value="C:endoplasmic reticulum membrane"/>
    <property type="evidence" value="ECO:0007669"/>
    <property type="project" value="UniProtKB-SubCell"/>
</dbReference>
<comment type="similarity">
    <text evidence="2">Belongs to the bZIP family. ATF subfamily.</text>
</comment>
<dbReference type="SUPFAM" id="SSF57959">
    <property type="entry name" value="Leucine zipper domain"/>
    <property type="match status" value="1"/>
</dbReference>
<evidence type="ECO:0000256" key="12">
    <source>
        <dbReference type="ARBA" id="ARBA00023180"/>
    </source>
</evidence>
<keyword evidence="6" id="KW-1133">Transmembrane helix</keyword>
<dbReference type="SMART" id="SM00338">
    <property type="entry name" value="BRLZ"/>
    <property type="match status" value="1"/>
</dbReference>
<gene>
    <name evidence="17" type="ORF">BIW11_08289</name>
</gene>
<dbReference type="InParanoid" id="A0A1V9XQ69"/>
<dbReference type="InterPro" id="IPR051381">
    <property type="entry name" value="CREB_ATF_subfamily"/>
</dbReference>
<dbReference type="GO" id="GO:0005634">
    <property type="term" value="C:nucleus"/>
    <property type="evidence" value="ECO:0007669"/>
    <property type="project" value="TreeGrafter"/>
</dbReference>
<evidence type="ECO:0000313" key="18">
    <source>
        <dbReference type="Proteomes" id="UP000192247"/>
    </source>
</evidence>
<name>A0A1V9XQ69_9ACAR</name>
<evidence type="ECO:0000256" key="1">
    <source>
        <dbReference type="ARBA" id="ARBA00004648"/>
    </source>
</evidence>
<dbReference type="Gene3D" id="1.20.5.170">
    <property type="match status" value="1"/>
</dbReference>
<comment type="subcellular location">
    <subcellularLocation>
        <location evidence="1">Endoplasmic reticulum membrane</location>
        <topology evidence="1">Single-pass type II membrane protein</topology>
    </subcellularLocation>
</comment>
<keyword evidence="3" id="KW-0812">Transmembrane</keyword>
<feature type="region of interest" description="Disordered" evidence="15">
    <location>
        <begin position="94"/>
        <end position="149"/>
    </location>
</feature>
<organism evidence="17 18">
    <name type="scientific">Tropilaelaps mercedesae</name>
    <dbReference type="NCBI Taxonomy" id="418985"/>
    <lineage>
        <taxon>Eukaryota</taxon>
        <taxon>Metazoa</taxon>
        <taxon>Ecdysozoa</taxon>
        <taxon>Arthropoda</taxon>
        <taxon>Chelicerata</taxon>
        <taxon>Arachnida</taxon>
        <taxon>Acari</taxon>
        <taxon>Parasitiformes</taxon>
        <taxon>Mesostigmata</taxon>
        <taxon>Gamasina</taxon>
        <taxon>Dermanyssoidea</taxon>
        <taxon>Laelapidae</taxon>
        <taxon>Tropilaelaps</taxon>
    </lineage>
</organism>
<comment type="caution">
    <text evidence="17">The sequence shown here is derived from an EMBL/GenBank/DDBJ whole genome shotgun (WGS) entry which is preliminary data.</text>
</comment>